<dbReference type="EMBL" id="JABSTQ010009390">
    <property type="protein sequence ID" value="KAG0429681.1"/>
    <property type="molecule type" value="Genomic_DNA"/>
</dbReference>
<evidence type="ECO:0000313" key="1">
    <source>
        <dbReference type="EMBL" id="KAG0429681.1"/>
    </source>
</evidence>
<proteinExistence type="predicted"/>
<name>A0AC60Q734_IXOPE</name>
<dbReference type="Proteomes" id="UP000805193">
    <property type="component" value="Unassembled WGS sequence"/>
</dbReference>
<protein>
    <submittedName>
        <fullName evidence="1">Uncharacterized protein</fullName>
    </submittedName>
</protein>
<sequence length="85" mass="9436">MKWQVSDYDLDDPAYDFDGNPDEDCDGDPRTTRTMASTTTPTTTLMTNLMTIPTTSVMSTTKTNRTMTLGSSLNERRKSARSAAF</sequence>
<comment type="caution">
    <text evidence="1">The sequence shown here is derived from an EMBL/GenBank/DDBJ whole genome shotgun (WGS) entry which is preliminary data.</text>
</comment>
<keyword evidence="2" id="KW-1185">Reference proteome</keyword>
<accession>A0AC60Q734</accession>
<evidence type="ECO:0000313" key="2">
    <source>
        <dbReference type="Proteomes" id="UP000805193"/>
    </source>
</evidence>
<gene>
    <name evidence="1" type="ORF">HPB47_023393</name>
</gene>
<reference evidence="1 2" key="1">
    <citation type="journal article" date="2020" name="Cell">
        <title>Large-Scale Comparative Analyses of Tick Genomes Elucidate Their Genetic Diversity and Vector Capacities.</title>
        <authorList>
            <consortium name="Tick Genome and Microbiome Consortium (TIGMIC)"/>
            <person name="Jia N."/>
            <person name="Wang J."/>
            <person name="Shi W."/>
            <person name="Du L."/>
            <person name="Sun Y."/>
            <person name="Zhan W."/>
            <person name="Jiang J.F."/>
            <person name="Wang Q."/>
            <person name="Zhang B."/>
            <person name="Ji P."/>
            <person name="Bell-Sakyi L."/>
            <person name="Cui X.M."/>
            <person name="Yuan T.T."/>
            <person name="Jiang B.G."/>
            <person name="Yang W.F."/>
            <person name="Lam T.T."/>
            <person name="Chang Q.C."/>
            <person name="Ding S.J."/>
            <person name="Wang X.J."/>
            <person name="Zhu J.G."/>
            <person name="Ruan X.D."/>
            <person name="Zhao L."/>
            <person name="Wei J.T."/>
            <person name="Ye R.Z."/>
            <person name="Que T.C."/>
            <person name="Du C.H."/>
            <person name="Zhou Y.H."/>
            <person name="Cheng J.X."/>
            <person name="Dai P.F."/>
            <person name="Guo W.B."/>
            <person name="Han X.H."/>
            <person name="Huang E.J."/>
            <person name="Li L.F."/>
            <person name="Wei W."/>
            <person name="Gao Y.C."/>
            <person name="Liu J.Z."/>
            <person name="Shao H.Z."/>
            <person name="Wang X."/>
            <person name="Wang C.C."/>
            <person name="Yang T.C."/>
            <person name="Huo Q.B."/>
            <person name="Li W."/>
            <person name="Chen H.Y."/>
            <person name="Chen S.E."/>
            <person name="Zhou L.G."/>
            <person name="Ni X.B."/>
            <person name="Tian J.H."/>
            <person name="Sheng Y."/>
            <person name="Liu T."/>
            <person name="Pan Y.S."/>
            <person name="Xia L.Y."/>
            <person name="Li J."/>
            <person name="Zhao F."/>
            <person name="Cao W.C."/>
        </authorList>
    </citation>
    <scope>NUCLEOTIDE SEQUENCE [LARGE SCALE GENOMIC DNA]</scope>
    <source>
        <strain evidence="1">Iper-2018</strain>
    </source>
</reference>
<organism evidence="1 2">
    <name type="scientific">Ixodes persulcatus</name>
    <name type="common">Taiga tick</name>
    <dbReference type="NCBI Taxonomy" id="34615"/>
    <lineage>
        <taxon>Eukaryota</taxon>
        <taxon>Metazoa</taxon>
        <taxon>Ecdysozoa</taxon>
        <taxon>Arthropoda</taxon>
        <taxon>Chelicerata</taxon>
        <taxon>Arachnida</taxon>
        <taxon>Acari</taxon>
        <taxon>Parasitiformes</taxon>
        <taxon>Ixodida</taxon>
        <taxon>Ixodoidea</taxon>
        <taxon>Ixodidae</taxon>
        <taxon>Ixodinae</taxon>
        <taxon>Ixodes</taxon>
    </lineage>
</organism>